<name>A0ABX9DUC0_9PSEU</name>
<evidence type="ECO:0000313" key="2">
    <source>
        <dbReference type="Proteomes" id="UP000248714"/>
    </source>
</evidence>
<keyword evidence="2" id="KW-1185">Reference proteome</keyword>
<dbReference type="Proteomes" id="UP000248714">
    <property type="component" value="Unassembled WGS sequence"/>
</dbReference>
<dbReference type="EMBL" id="QLTT01000021">
    <property type="protein sequence ID" value="RAS57818.1"/>
    <property type="molecule type" value="Genomic_DNA"/>
</dbReference>
<comment type="caution">
    <text evidence="1">The sequence shown here is derived from an EMBL/GenBank/DDBJ whole genome shotgun (WGS) entry which is preliminary data.</text>
</comment>
<evidence type="ECO:0000313" key="1">
    <source>
        <dbReference type="EMBL" id="RAS57818.1"/>
    </source>
</evidence>
<organism evidence="1 2">
    <name type="scientific">Lentzea atacamensis</name>
    <dbReference type="NCBI Taxonomy" id="531938"/>
    <lineage>
        <taxon>Bacteria</taxon>
        <taxon>Bacillati</taxon>
        <taxon>Actinomycetota</taxon>
        <taxon>Actinomycetes</taxon>
        <taxon>Pseudonocardiales</taxon>
        <taxon>Pseudonocardiaceae</taxon>
        <taxon>Lentzea</taxon>
    </lineage>
</organism>
<reference evidence="1 2" key="1">
    <citation type="submission" date="2018-06" db="EMBL/GenBank/DDBJ databases">
        <title>Genomic Encyclopedia of Type Strains, Phase IV (KMG-IV): sequencing the most valuable type-strain genomes for metagenomic binning, comparative biology and taxonomic classification.</title>
        <authorList>
            <person name="Goeker M."/>
        </authorList>
    </citation>
    <scope>NUCLEOTIDE SEQUENCE [LARGE SCALE GENOMIC DNA]</scope>
    <source>
        <strain evidence="1 2">DSM 45479</strain>
    </source>
</reference>
<dbReference type="RefSeq" id="WP_215732673.1">
    <property type="nucleotide sequence ID" value="NZ_QLTT01000021.1"/>
</dbReference>
<sequence>QPVVEQPVVEQPVVEQPVVEQPVVEQPVVEQPVVEQEHGLEDDPADALEEVGSFAGGKYTLQTYVPDVVATKFQHMQTAGRTAEVIVLSAVRNCADRIPRLIEQARGPVHKDGIFAGLPVLDRKPGRTATVKSNSSRIQYQVSQRFMPDLKKVADTYNLKLSVLVRLALGDFFNVPVRLSRSQT</sequence>
<gene>
    <name evidence="1" type="ORF">C8D87_1211</name>
</gene>
<accession>A0ABX9DUC0</accession>
<protein>
    <submittedName>
        <fullName evidence="1">Uncharacterized protein</fullName>
    </submittedName>
</protein>
<proteinExistence type="predicted"/>
<feature type="non-terminal residue" evidence="1">
    <location>
        <position position="1"/>
    </location>
</feature>